<dbReference type="Gene3D" id="2.60.120.380">
    <property type="match status" value="1"/>
</dbReference>
<accession>A0ABV9KBG1</accession>
<dbReference type="InterPro" id="IPR003646">
    <property type="entry name" value="SH3-like_bac-type"/>
</dbReference>
<dbReference type="Proteomes" id="UP001595973">
    <property type="component" value="Unassembled WGS sequence"/>
</dbReference>
<dbReference type="RefSeq" id="WP_380715771.1">
    <property type="nucleotide sequence ID" value="NZ_JBHSGI010000002.1"/>
</dbReference>
<dbReference type="PROSITE" id="PS51781">
    <property type="entry name" value="SH3B"/>
    <property type="match status" value="1"/>
</dbReference>
<evidence type="ECO:0000256" key="1">
    <source>
        <dbReference type="SAM" id="SignalP"/>
    </source>
</evidence>
<keyword evidence="4" id="KW-1185">Reference proteome</keyword>
<feature type="signal peptide" evidence="1">
    <location>
        <begin position="1"/>
        <end position="28"/>
    </location>
</feature>
<keyword evidence="1" id="KW-0732">Signal</keyword>
<dbReference type="Pfam" id="PF08239">
    <property type="entry name" value="SH3_3"/>
    <property type="match status" value="1"/>
</dbReference>
<proteinExistence type="predicted"/>
<dbReference type="Gene3D" id="2.30.30.40">
    <property type="entry name" value="SH3 Domains"/>
    <property type="match status" value="1"/>
</dbReference>
<reference evidence="4" key="1">
    <citation type="journal article" date="2019" name="Int. J. Syst. Evol. Microbiol.">
        <title>The Global Catalogue of Microorganisms (GCM) 10K type strain sequencing project: providing services to taxonomists for standard genome sequencing and annotation.</title>
        <authorList>
            <consortium name="The Broad Institute Genomics Platform"/>
            <consortium name="The Broad Institute Genome Sequencing Center for Infectious Disease"/>
            <person name="Wu L."/>
            <person name="Ma J."/>
        </authorList>
    </citation>
    <scope>NUCLEOTIDE SEQUENCE [LARGE SCALE GENOMIC DNA]</scope>
    <source>
        <strain evidence="4">CGMCC 4.7283</strain>
    </source>
</reference>
<evidence type="ECO:0000313" key="4">
    <source>
        <dbReference type="Proteomes" id="UP001595973"/>
    </source>
</evidence>
<organism evidence="3 4">
    <name type="scientific">Seohaeicola nanhaiensis</name>
    <dbReference type="NCBI Taxonomy" id="1387282"/>
    <lineage>
        <taxon>Bacteria</taxon>
        <taxon>Pseudomonadati</taxon>
        <taxon>Pseudomonadota</taxon>
        <taxon>Alphaproteobacteria</taxon>
        <taxon>Rhodobacterales</taxon>
        <taxon>Roseobacteraceae</taxon>
        <taxon>Seohaeicola</taxon>
    </lineage>
</organism>
<dbReference type="EMBL" id="JBHSGI010000002">
    <property type="protein sequence ID" value="MFC4667540.1"/>
    <property type="molecule type" value="Genomic_DNA"/>
</dbReference>
<feature type="chain" id="PRO_5045613629" evidence="1">
    <location>
        <begin position="29"/>
        <end position="307"/>
    </location>
</feature>
<name>A0ABV9KBG1_9RHOB</name>
<comment type="caution">
    <text evidence="3">The sequence shown here is derived from an EMBL/GenBank/DDBJ whole genome shotgun (WGS) entry which is preliminary data.</text>
</comment>
<protein>
    <submittedName>
        <fullName evidence="3">SH3 domain-containing protein</fullName>
    </submittedName>
</protein>
<feature type="domain" description="SH3b" evidence="2">
    <location>
        <begin position="119"/>
        <end position="192"/>
    </location>
</feature>
<evidence type="ECO:0000259" key="2">
    <source>
        <dbReference type="PROSITE" id="PS51781"/>
    </source>
</evidence>
<sequence>MPRLAFLCHLPPAAAFCVLSAAALHAQAARYMLDQCAAAAQTHFQDLEARTEMQDNGRRTDGTYAINGRIFLETRFEDFACSWDASGVHMTEFFAQGAYQTPFAPEHRAKGPVSGGHGGQVLTVTGVASNDVLNVRSGPSTHHGIVGALSNGSAVRNLGCFRKVSSTWCRIQMMDDMRSQGWVNARYLTPGSAVQQPSRPTEPQTRTVRVRFAVGTTGAVYSGKLEPGGSLRYVLGALNRQTLVVRLNGYGSGLSYQILNPDRSFLLDQVPSGQDYRGELWQSGDHVIEVINRGGSAAEFSLSLEAY</sequence>
<evidence type="ECO:0000313" key="3">
    <source>
        <dbReference type="EMBL" id="MFC4667540.1"/>
    </source>
</evidence>
<gene>
    <name evidence="3" type="ORF">ACFO5X_03140</name>
</gene>